<dbReference type="PANTHER" id="PTHR30126">
    <property type="entry name" value="HTH-TYPE TRANSCRIPTIONAL REGULATOR"/>
    <property type="match status" value="1"/>
</dbReference>
<evidence type="ECO:0000259" key="5">
    <source>
        <dbReference type="PROSITE" id="PS50931"/>
    </source>
</evidence>
<accession>A0A1J5PJN6</accession>
<dbReference type="InterPro" id="IPR000847">
    <property type="entry name" value="LysR_HTH_N"/>
</dbReference>
<proteinExistence type="inferred from homology"/>
<dbReference type="GO" id="GO:0003700">
    <property type="term" value="F:DNA-binding transcription factor activity"/>
    <property type="evidence" value="ECO:0007669"/>
    <property type="project" value="InterPro"/>
</dbReference>
<sequence>MNVLRLTLRQLQIFVAVARCGSTTAASAELALSQSATSSAINELERLLSMPLFERSGKRLLLNDNGRSLQPQALAMLDCAAQIEQMARDGLAQTESLRIGASTTLGNYVVPQLLGQLLGQLHNTSATWHSKVLIGNTKSICNAVAAFELDIGLIEGPSHHARLTATPWLRDELLVVSAQPNPRCLSLNALRDAVWLLREPGSGTREATDQMLLPHLQSYRRSIELGSSQALKQAAAQGLGLTCLSQWVVGDFIASQRLHRVITTLPKMSRQCYFVVHQDKQPTPALLRLMTLAVAFAHAQGGPKTALPTSTNHA</sequence>
<dbReference type="PROSITE" id="PS50931">
    <property type="entry name" value="HTH_LYSR"/>
    <property type="match status" value="1"/>
</dbReference>
<evidence type="ECO:0000256" key="4">
    <source>
        <dbReference type="ARBA" id="ARBA00023163"/>
    </source>
</evidence>
<keyword evidence="2" id="KW-0805">Transcription regulation</keyword>
<organism evidence="6">
    <name type="scientific">mine drainage metagenome</name>
    <dbReference type="NCBI Taxonomy" id="410659"/>
    <lineage>
        <taxon>unclassified sequences</taxon>
        <taxon>metagenomes</taxon>
        <taxon>ecological metagenomes</taxon>
    </lineage>
</organism>
<name>A0A1J5PJN6_9ZZZZ</name>
<keyword evidence="4" id="KW-0804">Transcription</keyword>
<dbReference type="PANTHER" id="PTHR30126:SF94">
    <property type="entry name" value="LYSR FAMILY TRANSCRIPTIONAL REGULATOR"/>
    <property type="match status" value="1"/>
</dbReference>
<dbReference type="Pfam" id="PF03466">
    <property type="entry name" value="LysR_substrate"/>
    <property type="match status" value="1"/>
</dbReference>
<dbReference type="AlphaFoldDB" id="A0A1J5PJN6"/>
<dbReference type="EMBL" id="MLJW01005561">
    <property type="protein sequence ID" value="OIQ68007.1"/>
    <property type="molecule type" value="Genomic_DNA"/>
</dbReference>
<gene>
    <name evidence="6" type="primary">cmpR_40</name>
    <name evidence="6" type="ORF">GALL_504060</name>
</gene>
<reference evidence="6" key="1">
    <citation type="submission" date="2016-10" db="EMBL/GenBank/DDBJ databases">
        <title>Sequence of Gallionella enrichment culture.</title>
        <authorList>
            <person name="Poehlein A."/>
            <person name="Muehling M."/>
            <person name="Daniel R."/>
        </authorList>
    </citation>
    <scope>NUCLEOTIDE SEQUENCE</scope>
</reference>
<evidence type="ECO:0000256" key="2">
    <source>
        <dbReference type="ARBA" id="ARBA00023015"/>
    </source>
</evidence>
<keyword evidence="3" id="KW-0238">DNA-binding</keyword>
<evidence type="ECO:0000256" key="1">
    <source>
        <dbReference type="ARBA" id="ARBA00009437"/>
    </source>
</evidence>
<dbReference type="InterPro" id="IPR036390">
    <property type="entry name" value="WH_DNA-bd_sf"/>
</dbReference>
<evidence type="ECO:0000313" key="6">
    <source>
        <dbReference type="EMBL" id="OIQ68007.1"/>
    </source>
</evidence>
<dbReference type="PRINTS" id="PR00039">
    <property type="entry name" value="HTHLYSR"/>
</dbReference>
<dbReference type="InterPro" id="IPR036388">
    <property type="entry name" value="WH-like_DNA-bd_sf"/>
</dbReference>
<dbReference type="Pfam" id="PF00126">
    <property type="entry name" value="HTH_1"/>
    <property type="match status" value="1"/>
</dbReference>
<protein>
    <submittedName>
        <fullName evidence="6">HTH-type transcriptional activator CmpR</fullName>
    </submittedName>
</protein>
<comment type="caution">
    <text evidence="6">The sequence shown here is derived from an EMBL/GenBank/DDBJ whole genome shotgun (WGS) entry which is preliminary data.</text>
</comment>
<dbReference type="Gene3D" id="3.40.190.290">
    <property type="match status" value="1"/>
</dbReference>
<dbReference type="GO" id="GO:0000976">
    <property type="term" value="F:transcription cis-regulatory region binding"/>
    <property type="evidence" value="ECO:0007669"/>
    <property type="project" value="TreeGrafter"/>
</dbReference>
<feature type="domain" description="HTH lysR-type" evidence="5">
    <location>
        <begin position="6"/>
        <end position="63"/>
    </location>
</feature>
<dbReference type="SUPFAM" id="SSF46785">
    <property type="entry name" value="Winged helix' DNA-binding domain"/>
    <property type="match status" value="1"/>
</dbReference>
<dbReference type="SUPFAM" id="SSF53850">
    <property type="entry name" value="Periplasmic binding protein-like II"/>
    <property type="match status" value="1"/>
</dbReference>
<comment type="similarity">
    <text evidence="1">Belongs to the LysR transcriptional regulatory family.</text>
</comment>
<dbReference type="Gene3D" id="1.10.10.10">
    <property type="entry name" value="Winged helix-like DNA-binding domain superfamily/Winged helix DNA-binding domain"/>
    <property type="match status" value="1"/>
</dbReference>
<dbReference type="InterPro" id="IPR005119">
    <property type="entry name" value="LysR_subst-bd"/>
</dbReference>
<evidence type="ECO:0000256" key="3">
    <source>
        <dbReference type="ARBA" id="ARBA00023125"/>
    </source>
</evidence>